<feature type="region of interest" description="Disordered" evidence="6">
    <location>
        <begin position="384"/>
        <end position="446"/>
    </location>
</feature>
<reference evidence="8 9" key="1">
    <citation type="submission" date="2016-03" db="EMBL/GenBank/DDBJ databases">
        <title>Shallow-sea hydrothermal system.</title>
        <authorList>
            <person name="Tang K."/>
        </authorList>
    </citation>
    <scope>NUCLEOTIDE SEQUENCE [LARGE SCALE GENOMIC DNA]</scope>
    <source>
        <strain evidence="8 9">JLT9</strain>
    </source>
</reference>
<dbReference type="PROSITE" id="PS50011">
    <property type="entry name" value="PROTEIN_KINASE_DOM"/>
    <property type="match status" value="1"/>
</dbReference>
<evidence type="ECO:0000256" key="1">
    <source>
        <dbReference type="ARBA" id="ARBA00022679"/>
    </source>
</evidence>
<dbReference type="SUPFAM" id="SSF56112">
    <property type="entry name" value="Protein kinase-like (PK-like)"/>
    <property type="match status" value="1"/>
</dbReference>
<keyword evidence="1" id="KW-0808">Transferase</keyword>
<protein>
    <submittedName>
        <fullName evidence="8">Serine/threonine protein kinase</fullName>
    </submittedName>
</protein>
<dbReference type="Gene3D" id="1.10.510.10">
    <property type="entry name" value="Transferase(Phosphotransferase) domain 1"/>
    <property type="match status" value="1"/>
</dbReference>
<dbReference type="PROSITE" id="PS00107">
    <property type="entry name" value="PROTEIN_KINASE_ATP"/>
    <property type="match status" value="1"/>
</dbReference>
<dbReference type="AlphaFoldDB" id="A0A1B1N9X9"/>
<evidence type="ECO:0000259" key="7">
    <source>
        <dbReference type="PROSITE" id="PS50011"/>
    </source>
</evidence>
<dbReference type="PANTHER" id="PTHR43289:SF33">
    <property type="entry name" value="SERINE_THREONINE KINASE 31"/>
    <property type="match status" value="1"/>
</dbReference>
<dbReference type="GO" id="GO:0005524">
    <property type="term" value="F:ATP binding"/>
    <property type="evidence" value="ECO:0007669"/>
    <property type="project" value="UniProtKB-UniRule"/>
</dbReference>
<dbReference type="STRING" id="1758689.SGUI_0847"/>
<organism evidence="8 9">
    <name type="scientific">Serinicoccus hydrothermalis</name>
    <dbReference type="NCBI Taxonomy" id="1758689"/>
    <lineage>
        <taxon>Bacteria</taxon>
        <taxon>Bacillati</taxon>
        <taxon>Actinomycetota</taxon>
        <taxon>Actinomycetes</taxon>
        <taxon>Micrococcales</taxon>
        <taxon>Ornithinimicrobiaceae</taxon>
        <taxon>Serinicoccus</taxon>
    </lineage>
</organism>
<accession>A0A1B1N9X9</accession>
<dbReference type="PANTHER" id="PTHR43289">
    <property type="entry name" value="MITOGEN-ACTIVATED PROTEIN KINASE KINASE KINASE 20-RELATED"/>
    <property type="match status" value="1"/>
</dbReference>
<dbReference type="InterPro" id="IPR011009">
    <property type="entry name" value="Kinase-like_dom_sf"/>
</dbReference>
<evidence type="ECO:0000256" key="6">
    <source>
        <dbReference type="SAM" id="MobiDB-lite"/>
    </source>
</evidence>
<evidence type="ECO:0000313" key="8">
    <source>
        <dbReference type="EMBL" id="ANS78243.1"/>
    </source>
</evidence>
<feature type="binding site" evidence="5">
    <location>
        <position position="54"/>
    </location>
    <ligand>
        <name>ATP</name>
        <dbReference type="ChEBI" id="CHEBI:30616"/>
    </ligand>
</feature>
<keyword evidence="4 5" id="KW-0067">ATP-binding</keyword>
<sequence length="574" mass="59277">MDNSCGPEPPRGTLEAMSTPSVPGYDVLGPLGRGASAQVWRARRRADGLPVAVKLVRPAGGAGDVAAVLAEAGLMAGLRHEHVLRLYDVLPLGTPEEPVVALVTQLAAGGSLAQVLGSRRLLSPGELVTVLHPVSSALAELHRVGVVHGDLSPGNIMFRSDGMPLLGDLGTARVAGEDGLRGWGTGGHDGMVAPEVVEGFPATAESDVYQVGALAWLSLVGEVPGPGFDRPALAEVAPRLAPDLLDLVQRCMSPQPEDRPAAEELGGLLLAVAEPEPVEVAPDVDAAFGVTERLRQVALEDAAQAGPSPRGPWWGRLLPVPSGSGEPAPAASERRPRRRRGAHREVGEGAPAGTGRGRGVVVGLVLTALAVGAVVLAVRPAPSVEQGSVEPAPAPTSAAPVPGPPARAEPAGGVARGADPAATSAGPPDVADLTATPDGPTEPTTTWDDAAAADVLQDLLDRRAAAWEQVDPDRLEDVVVPGSPAARSEGAQLRQAGRAGLTYPDVAFTVARVSTASVEDGRVVADLVVRREVLTVRRGEDVVHTEPEREDEVRVVLGRHDGRWLLQEWGAPVR</sequence>
<evidence type="ECO:0000313" key="9">
    <source>
        <dbReference type="Proteomes" id="UP000092482"/>
    </source>
</evidence>
<dbReference type="KEGG" id="serj:SGUI_0847"/>
<evidence type="ECO:0000256" key="4">
    <source>
        <dbReference type="ARBA" id="ARBA00022840"/>
    </source>
</evidence>
<dbReference type="Gene3D" id="3.30.200.20">
    <property type="entry name" value="Phosphorylase Kinase, domain 1"/>
    <property type="match status" value="1"/>
</dbReference>
<gene>
    <name evidence="8" type="ORF">SGUI_0847</name>
</gene>
<keyword evidence="8" id="KW-0723">Serine/threonine-protein kinase</keyword>
<name>A0A1B1N9X9_9MICO</name>
<feature type="domain" description="Protein kinase" evidence="7">
    <location>
        <begin position="25"/>
        <end position="279"/>
    </location>
</feature>
<dbReference type="CDD" id="cd14014">
    <property type="entry name" value="STKc_PknB_like"/>
    <property type="match status" value="1"/>
</dbReference>
<dbReference type="InterPro" id="IPR017441">
    <property type="entry name" value="Protein_kinase_ATP_BS"/>
</dbReference>
<dbReference type="GO" id="GO:0004674">
    <property type="term" value="F:protein serine/threonine kinase activity"/>
    <property type="evidence" value="ECO:0007669"/>
    <property type="project" value="UniProtKB-KW"/>
</dbReference>
<evidence type="ECO:0000256" key="5">
    <source>
        <dbReference type="PROSITE-ProRule" id="PRU10141"/>
    </source>
</evidence>
<feature type="region of interest" description="Disordered" evidence="6">
    <location>
        <begin position="301"/>
        <end position="357"/>
    </location>
</feature>
<dbReference type="InterPro" id="IPR008266">
    <property type="entry name" value="Tyr_kinase_AS"/>
</dbReference>
<dbReference type="EMBL" id="CP014989">
    <property type="protein sequence ID" value="ANS78243.1"/>
    <property type="molecule type" value="Genomic_DNA"/>
</dbReference>
<evidence type="ECO:0000256" key="2">
    <source>
        <dbReference type="ARBA" id="ARBA00022741"/>
    </source>
</evidence>
<proteinExistence type="predicted"/>
<keyword evidence="9" id="KW-1185">Reference proteome</keyword>
<dbReference type="Proteomes" id="UP000092482">
    <property type="component" value="Chromosome"/>
</dbReference>
<dbReference type="Pfam" id="PF00069">
    <property type="entry name" value="Pkinase"/>
    <property type="match status" value="1"/>
</dbReference>
<keyword evidence="3 8" id="KW-0418">Kinase</keyword>
<dbReference type="InterPro" id="IPR000719">
    <property type="entry name" value="Prot_kinase_dom"/>
</dbReference>
<dbReference type="PROSITE" id="PS00109">
    <property type="entry name" value="PROTEIN_KINASE_TYR"/>
    <property type="match status" value="1"/>
</dbReference>
<keyword evidence="2 5" id="KW-0547">Nucleotide-binding</keyword>
<evidence type="ECO:0000256" key="3">
    <source>
        <dbReference type="ARBA" id="ARBA00022777"/>
    </source>
</evidence>
<feature type="compositionally biased region" description="Low complexity" evidence="6">
    <location>
        <begin position="408"/>
        <end position="418"/>
    </location>
</feature>